<dbReference type="CDD" id="cd00041">
    <property type="entry name" value="CUB"/>
    <property type="match status" value="1"/>
</dbReference>
<dbReference type="PANTHER" id="PTHR39385:SF2">
    <property type="entry name" value="SLIT-LIKE 3 PROTEIN"/>
    <property type="match status" value="1"/>
</dbReference>
<evidence type="ECO:0000313" key="5">
    <source>
        <dbReference type="Proteomes" id="UP000580250"/>
    </source>
</evidence>
<comment type="caution">
    <text evidence="4">The sequence shown here is derived from an EMBL/GenBank/DDBJ whole genome shotgun (WGS) entry which is preliminary data.</text>
</comment>
<dbReference type="InterPro" id="IPR035914">
    <property type="entry name" value="Sperma_CUB_dom_sf"/>
</dbReference>
<name>A0A6V7VR68_MELEN</name>
<dbReference type="PANTHER" id="PTHR39385">
    <property type="entry name" value="PROTEIN CBG20422"/>
    <property type="match status" value="1"/>
</dbReference>
<evidence type="ECO:0000313" key="4">
    <source>
        <dbReference type="EMBL" id="CAD2177319.1"/>
    </source>
</evidence>
<evidence type="ECO:0000256" key="1">
    <source>
        <dbReference type="ARBA" id="ARBA00023157"/>
    </source>
</evidence>
<gene>
    <name evidence="4" type="ORF">MENT_LOCUS29191</name>
</gene>
<dbReference type="AlphaFoldDB" id="A0A6V7VR68"/>
<reference evidence="4 5" key="1">
    <citation type="submission" date="2020-08" db="EMBL/GenBank/DDBJ databases">
        <authorList>
            <person name="Koutsovoulos G."/>
            <person name="Danchin GJ E."/>
        </authorList>
    </citation>
    <scope>NUCLEOTIDE SEQUENCE [LARGE SCALE GENOMIC DNA]</scope>
</reference>
<dbReference type="Gene3D" id="2.60.120.290">
    <property type="entry name" value="Spermadhesin, CUB domain"/>
    <property type="match status" value="1"/>
</dbReference>
<keyword evidence="1" id="KW-1015">Disulfide bond</keyword>
<sequence>MELRNSIQNNFDSEKCRFMDCLWKIEHPKDSKFYHRILLKFNVSLDDSKEFVHVCPIKFLGTAECYILPLISNRDSPVYVWYHRDYSPLNYDVLPTSYTRRDPNIPRQINFTYEWKERCKCGDAHLKAYENDWNVLYSPDYPETYCDSMDCLWHLEAPEGYHIVVNISEFYTEEFHDFLTIYGGNDINQKHMKMLSGKMTFNNTIQCKQNIMTISFHSDVSLQLSGFVLWYKAVQNDDFLPAQEYSFHKIYLFILFLLLEF</sequence>
<dbReference type="EMBL" id="CAJEWN010000295">
    <property type="protein sequence ID" value="CAD2177319.1"/>
    <property type="molecule type" value="Genomic_DNA"/>
</dbReference>
<proteinExistence type="predicted"/>
<evidence type="ECO:0000259" key="3">
    <source>
        <dbReference type="PROSITE" id="PS01180"/>
    </source>
</evidence>
<dbReference type="Pfam" id="PF00431">
    <property type="entry name" value="CUB"/>
    <property type="match status" value="1"/>
</dbReference>
<evidence type="ECO:0000256" key="2">
    <source>
        <dbReference type="PROSITE-ProRule" id="PRU00059"/>
    </source>
</evidence>
<dbReference type="SUPFAM" id="SSF49854">
    <property type="entry name" value="Spermadhesin, CUB domain"/>
    <property type="match status" value="1"/>
</dbReference>
<accession>A0A6V7VR68</accession>
<dbReference type="InterPro" id="IPR000859">
    <property type="entry name" value="CUB_dom"/>
</dbReference>
<dbReference type="PROSITE" id="PS01180">
    <property type="entry name" value="CUB"/>
    <property type="match status" value="1"/>
</dbReference>
<dbReference type="Proteomes" id="UP000580250">
    <property type="component" value="Unassembled WGS sequence"/>
</dbReference>
<dbReference type="OrthoDB" id="5842045at2759"/>
<organism evidence="4 5">
    <name type="scientific">Meloidogyne enterolobii</name>
    <name type="common">Root-knot nematode worm</name>
    <name type="synonym">Meloidogyne mayaguensis</name>
    <dbReference type="NCBI Taxonomy" id="390850"/>
    <lineage>
        <taxon>Eukaryota</taxon>
        <taxon>Metazoa</taxon>
        <taxon>Ecdysozoa</taxon>
        <taxon>Nematoda</taxon>
        <taxon>Chromadorea</taxon>
        <taxon>Rhabditida</taxon>
        <taxon>Tylenchina</taxon>
        <taxon>Tylenchomorpha</taxon>
        <taxon>Tylenchoidea</taxon>
        <taxon>Meloidogynidae</taxon>
        <taxon>Meloidogyninae</taxon>
        <taxon>Meloidogyne</taxon>
    </lineage>
</organism>
<comment type="caution">
    <text evidence="2">Lacks conserved residue(s) required for the propagation of feature annotation.</text>
</comment>
<protein>
    <recommendedName>
        <fullName evidence="3">CUB domain-containing protein</fullName>
    </recommendedName>
</protein>
<feature type="domain" description="CUB" evidence="3">
    <location>
        <begin position="121"/>
        <end position="234"/>
    </location>
</feature>
<dbReference type="SMART" id="SM00042">
    <property type="entry name" value="CUB"/>
    <property type="match status" value="1"/>
</dbReference>